<dbReference type="InterPro" id="IPR038765">
    <property type="entry name" value="Papain-like_cys_pep_sf"/>
</dbReference>
<dbReference type="Proteomes" id="UP001432322">
    <property type="component" value="Unassembled WGS sequence"/>
</dbReference>
<dbReference type="SMART" id="SM00645">
    <property type="entry name" value="Pept_C1"/>
    <property type="match status" value="1"/>
</dbReference>
<reference evidence="6" key="1">
    <citation type="submission" date="2023-10" db="EMBL/GenBank/DDBJ databases">
        <title>Genome assembly of Pristionchus species.</title>
        <authorList>
            <person name="Yoshida K."/>
            <person name="Sommer R.J."/>
        </authorList>
    </citation>
    <scope>NUCLEOTIDE SEQUENCE</scope>
    <source>
        <strain evidence="6">RS5133</strain>
    </source>
</reference>
<dbReference type="Gene3D" id="3.90.70.10">
    <property type="entry name" value="Cysteine proteinases"/>
    <property type="match status" value="1"/>
</dbReference>
<dbReference type="GO" id="GO:0006508">
    <property type="term" value="P:proteolysis"/>
    <property type="evidence" value="ECO:0007669"/>
    <property type="project" value="UniProtKB-KW"/>
</dbReference>
<gene>
    <name evidence="6" type="ORF">PFISCL1PPCAC_16441</name>
</gene>
<feature type="non-terminal residue" evidence="6">
    <location>
        <position position="1"/>
    </location>
</feature>
<dbReference type="SUPFAM" id="SSF54001">
    <property type="entry name" value="Cysteine proteinases"/>
    <property type="match status" value="1"/>
</dbReference>
<sequence length="331" mass="37527">DETRIRTMVDKINKKNLPWIAEYNPLASLKEGPPAAPMNHSLLTAEILPIIHGMENNSKLHQAELFKASNHLIIPSHFDARNKWPQCWSVHQIQNQGGCGSCWATAAAASMSDRFCIASNYTQQSMLSLQDVLTCCEFCGGCGGSYEEYPYIYFIIHGVVTGGFFGSNEGCKPYTIESSCGSPCPPFFHHERFTPKCERKCQPLNGNDYESEIRKARSVYTLKRFYETPPKQQVFDLVKRDLLLHGPLSYTINVDESFMHYRSGIYVDPKVSTDSRLRYGHVMKLIGWGEENGVEYWIVANSYGRHWGEDGFGRISIDLNFKNSSFTGGMW</sequence>
<evidence type="ECO:0000256" key="4">
    <source>
        <dbReference type="ARBA" id="ARBA00022807"/>
    </source>
</evidence>
<keyword evidence="2" id="KW-0645">Protease</keyword>
<dbReference type="EMBL" id="BTSY01000004">
    <property type="protein sequence ID" value="GMT25144.1"/>
    <property type="molecule type" value="Genomic_DNA"/>
</dbReference>
<evidence type="ECO:0000259" key="5">
    <source>
        <dbReference type="SMART" id="SM00645"/>
    </source>
</evidence>
<dbReference type="Pfam" id="PF00112">
    <property type="entry name" value="Peptidase_C1"/>
    <property type="match status" value="1"/>
</dbReference>
<dbReference type="PRINTS" id="PR00705">
    <property type="entry name" value="PAPAIN"/>
</dbReference>
<keyword evidence="4" id="KW-0788">Thiol protease</keyword>
<comment type="caution">
    <text evidence="6">The sequence shown here is derived from an EMBL/GenBank/DDBJ whole genome shotgun (WGS) entry which is preliminary data.</text>
</comment>
<dbReference type="InterPro" id="IPR000668">
    <property type="entry name" value="Peptidase_C1A_C"/>
</dbReference>
<name>A0AAV5VZV7_9BILA</name>
<accession>A0AAV5VZV7</accession>
<dbReference type="AlphaFoldDB" id="A0AAV5VZV7"/>
<evidence type="ECO:0000313" key="7">
    <source>
        <dbReference type="Proteomes" id="UP001432322"/>
    </source>
</evidence>
<evidence type="ECO:0000256" key="1">
    <source>
        <dbReference type="ARBA" id="ARBA00008455"/>
    </source>
</evidence>
<evidence type="ECO:0000256" key="2">
    <source>
        <dbReference type="ARBA" id="ARBA00022670"/>
    </source>
</evidence>
<protein>
    <recommendedName>
        <fullName evidence="5">Peptidase C1A papain C-terminal domain-containing protein</fullName>
    </recommendedName>
</protein>
<organism evidence="6 7">
    <name type="scientific">Pristionchus fissidentatus</name>
    <dbReference type="NCBI Taxonomy" id="1538716"/>
    <lineage>
        <taxon>Eukaryota</taxon>
        <taxon>Metazoa</taxon>
        <taxon>Ecdysozoa</taxon>
        <taxon>Nematoda</taxon>
        <taxon>Chromadorea</taxon>
        <taxon>Rhabditida</taxon>
        <taxon>Rhabditina</taxon>
        <taxon>Diplogasteromorpha</taxon>
        <taxon>Diplogasteroidea</taxon>
        <taxon>Neodiplogasteridae</taxon>
        <taxon>Pristionchus</taxon>
    </lineage>
</organism>
<keyword evidence="7" id="KW-1185">Reference proteome</keyword>
<feature type="domain" description="Peptidase C1A papain C-terminal" evidence="5">
    <location>
        <begin position="74"/>
        <end position="327"/>
    </location>
</feature>
<dbReference type="GO" id="GO:0008234">
    <property type="term" value="F:cysteine-type peptidase activity"/>
    <property type="evidence" value="ECO:0007669"/>
    <property type="project" value="UniProtKB-KW"/>
</dbReference>
<dbReference type="PANTHER" id="PTHR12411">
    <property type="entry name" value="CYSTEINE PROTEASE FAMILY C1-RELATED"/>
    <property type="match status" value="1"/>
</dbReference>
<proteinExistence type="inferred from homology"/>
<comment type="similarity">
    <text evidence="1">Belongs to the peptidase C1 family.</text>
</comment>
<dbReference type="PROSITE" id="PS00139">
    <property type="entry name" value="THIOL_PROTEASE_CYS"/>
    <property type="match status" value="1"/>
</dbReference>
<evidence type="ECO:0000256" key="3">
    <source>
        <dbReference type="ARBA" id="ARBA00022801"/>
    </source>
</evidence>
<dbReference type="InterPro" id="IPR013128">
    <property type="entry name" value="Peptidase_C1A"/>
</dbReference>
<dbReference type="InterPro" id="IPR000169">
    <property type="entry name" value="Pept_cys_AS"/>
</dbReference>
<evidence type="ECO:0000313" key="6">
    <source>
        <dbReference type="EMBL" id="GMT25144.1"/>
    </source>
</evidence>
<keyword evidence="3" id="KW-0378">Hydrolase</keyword>